<evidence type="ECO:0000259" key="1">
    <source>
        <dbReference type="Pfam" id="PF13737"/>
    </source>
</evidence>
<reference evidence="3" key="1">
    <citation type="submission" date="2017-04" db="EMBL/GenBank/DDBJ databases">
        <title>Genome evolution of the luminous symbionts of deep sea anglerfish.</title>
        <authorList>
            <person name="Hendry T.A."/>
        </authorList>
    </citation>
    <scope>NUCLEOTIDE SEQUENCE [LARGE SCALE GENOMIC DNA]</scope>
</reference>
<name>A0A2A5T5W6_9GAMM</name>
<dbReference type="AlphaFoldDB" id="A0A2A5T5W6"/>
<keyword evidence="3" id="KW-1185">Reference proteome</keyword>
<feature type="domain" description="Transposase DDE" evidence="1">
    <location>
        <begin position="5"/>
        <end position="95"/>
    </location>
</feature>
<dbReference type="InterPro" id="IPR025668">
    <property type="entry name" value="Tnp_DDE_dom"/>
</dbReference>
<dbReference type="EMBL" id="NBYY01000009">
    <property type="protein sequence ID" value="PCS23599.1"/>
    <property type="molecule type" value="Genomic_DNA"/>
</dbReference>
<accession>A0A2A5T5W6</accession>
<organism evidence="2 3">
    <name type="scientific">Candidatus Enterovibrio escicola</name>
    <dbReference type="NCBI Taxonomy" id="1927127"/>
    <lineage>
        <taxon>Bacteria</taxon>
        <taxon>Pseudomonadati</taxon>
        <taxon>Pseudomonadota</taxon>
        <taxon>Gammaproteobacteria</taxon>
        <taxon>Vibrionales</taxon>
        <taxon>Vibrionaceae</taxon>
        <taxon>Enterovibrio</taxon>
    </lineage>
</organism>
<dbReference type="Pfam" id="PF13737">
    <property type="entry name" value="DDE_Tnp_1_5"/>
    <property type="match status" value="1"/>
</dbReference>
<protein>
    <submittedName>
        <fullName evidence="2">Mobile element protein</fullName>
    </submittedName>
</protein>
<comment type="caution">
    <text evidence="2">The sequence shown here is derived from an EMBL/GenBank/DDBJ whole genome shotgun (WGS) entry which is preliminary data.</text>
</comment>
<evidence type="ECO:0000313" key="3">
    <source>
        <dbReference type="Proteomes" id="UP000219020"/>
    </source>
</evidence>
<gene>
    <name evidence="2" type="ORF">BTN49_0568</name>
</gene>
<sequence>MAFSKASGHRGRGFIFLDIKIDTAVMVKGIFELPLRGLKGFLNSVFTLMNVLLKSSTYTCISKHSKTVEVKYRSPSLGAIVCGVIDATNLKVYGEGKWKTRKLGKENRRI</sequence>
<dbReference type="PANTHER" id="PTHR34631">
    <property type="match status" value="1"/>
</dbReference>
<evidence type="ECO:0000313" key="2">
    <source>
        <dbReference type="EMBL" id="PCS23599.1"/>
    </source>
</evidence>
<dbReference type="PANTHER" id="PTHR34631:SF3">
    <property type="entry name" value="ISSOD12 TRANSPOSASE TNPA_ISSOD12"/>
    <property type="match status" value="1"/>
</dbReference>
<proteinExistence type="predicted"/>
<dbReference type="InterPro" id="IPR053172">
    <property type="entry name" value="Tn903_transposase"/>
</dbReference>
<dbReference type="Proteomes" id="UP000219020">
    <property type="component" value="Unassembled WGS sequence"/>
</dbReference>